<dbReference type="PANTHER" id="PTHR47594">
    <property type="entry name" value="PPR CONTAINING PLANT-LIKE PROTEIN"/>
    <property type="match status" value="1"/>
</dbReference>
<dbReference type="GO" id="GO:0009658">
    <property type="term" value="P:chloroplast organization"/>
    <property type="evidence" value="ECO:0007669"/>
    <property type="project" value="InterPro"/>
</dbReference>
<dbReference type="EMBL" id="KZ451974">
    <property type="protein sequence ID" value="PKA56257.1"/>
    <property type="molecule type" value="Genomic_DNA"/>
</dbReference>
<protein>
    <submittedName>
        <fullName evidence="3">Pentatricopeptide repeat-containing protein</fullName>
        <ecNumber evidence="3">3.1.27.1</ecNumber>
    </submittedName>
</protein>
<dbReference type="PANTHER" id="PTHR47594:SF5">
    <property type="entry name" value="PENTACOTRIPEPTIDE-REPEAT REGION OF PRORP DOMAIN-CONTAINING PROTEIN"/>
    <property type="match status" value="1"/>
</dbReference>
<name>A0A2I0AL37_9ASPA</name>
<dbReference type="Pfam" id="PF13041">
    <property type="entry name" value="PPR_2"/>
    <property type="match status" value="1"/>
</dbReference>
<dbReference type="InterPro" id="IPR044190">
    <property type="entry name" value="THA8-like"/>
</dbReference>
<dbReference type="InterPro" id="IPR011990">
    <property type="entry name" value="TPR-like_helical_dom_sf"/>
</dbReference>
<dbReference type="GO" id="GO:0000373">
    <property type="term" value="P:Group II intron splicing"/>
    <property type="evidence" value="ECO:0007669"/>
    <property type="project" value="InterPro"/>
</dbReference>
<dbReference type="EC" id="3.1.27.1" evidence="3"/>
<organism evidence="3 4">
    <name type="scientific">Apostasia shenzhenica</name>
    <dbReference type="NCBI Taxonomy" id="1088818"/>
    <lineage>
        <taxon>Eukaryota</taxon>
        <taxon>Viridiplantae</taxon>
        <taxon>Streptophyta</taxon>
        <taxon>Embryophyta</taxon>
        <taxon>Tracheophyta</taxon>
        <taxon>Spermatophyta</taxon>
        <taxon>Magnoliopsida</taxon>
        <taxon>Liliopsida</taxon>
        <taxon>Asparagales</taxon>
        <taxon>Orchidaceae</taxon>
        <taxon>Apostasioideae</taxon>
        <taxon>Apostasia</taxon>
    </lineage>
</organism>
<keyword evidence="1" id="KW-0677">Repeat</keyword>
<evidence type="ECO:0000256" key="1">
    <source>
        <dbReference type="ARBA" id="ARBA00022737"/>
    </source>
</evidence>
<reference evidence="3 4" key="1">
    <citation type="journal article" date="2017" name="Nature">
        <title>The Apostasia genome and the evolution of orchids.</title>
        <authorList>
            <person name="Zhang G.Q."/>
            <person name="Liu K.W."/>
            <person name="Li Z."/>
            <person name="Lohaus R."/>
            <person name="Hsiao Y.Y."/>
            <person name="Niu S.C."/>
            <person name="Wang J.Y."/>
            <person name="Lin Y.C."/>
            <person name="Xu Q."/>
            <person name="Chen L.J."/>
            <person name="Yoshida K."/>
            <person name="Fujiwara S."/>
            <person name="Wang Z.W."/>
            <person name="Zhang Y.Q."/>
            <person name="Mitsuda N."/>
            <person name="Wang M."/>
            <person name="Liu G.H."/>
            <person name="Pecoraro L."/>
            <person name="Huang H.X."/>
            <person name="Xiao X.J."/>
            <person name="Lin M."/>
            <person name="Wu X.Y."/>
            <person name="Wu W.L."/>
            <person name="Chen Y.Y."/>
            <person name="Chang S.B."/>
            <person name="Sakamoto S."/>
            <person name="Ohme-Takagi M."/>
            <person name="Yagi M."/>
            <person name="Zeng S.J."/>
            <person name="Shen C.Y."/>
            <person name="Yeh C.M."/>
            <person name="Luo Y.B."/>
            <person name="Tsai W.C."/>
            <person name="Van de Peer Y."/>
            <person name="Liu Z.J."/>
        </authorList>
    </citation>
    <scope>NUCLEOTIDE SEQUENCE [LARGE SCALE GENOMIC DNA]</scope>
    <source>
        <strain evidence="4">cv. Shenzhen</strain>
        <tissue evidence="3">Stem</tissue>
    </source>
</reference>
<evidence type="ECO:0000313" key="4">
    <source>
        <dbReference type="Proteomes" id="UP000236161"/>
    </source>
</evidence>
<evidence type="ECO:0000256" key="2">
    <source>
        <dbReference type="PROSITE-ProRule" id="PRU00708"/>
    </source>
</evidence>
<dbReference type="Gene3D" id="1.25.40.10">
    <property type="entry name" value="Tetratricopeptide repeat domain"/>
    <property type="match status" value="1"/>
</dbReference>
<keyword evidence="4" id="KW-1185">Reference proteome</keyword>
<dbReference type="Proteomes" id="UP000236161">
    <property type="component" value="Unassembled WGS sequence"/>
</dbReference>
<dbReference type="Pfam" id="PF01535">
    <property type="entry name" value="PPR"/>
    <property type="match status" value="1"/>
</dbReference>
<dbReference type="InterPro" id="IPR002885">
    <property type="entry name" value="PPR_rpt"/>
</dbReference>
<dbReference type="PROSITE" id="PS51375">
    <property type="entry name" value="PPR"/>
    <property type="match status" value="2"/>
</dbReference>
<accession>A0A2I0AL37</accession>
<dbReference type="NCBIfam" id="TIGR00756">
    <property type="entry name" value="PPR"/>
    <property type="match status" value="1"/>
</dbReference>
<dbReference type="GO" id="GO:0003723">
    <property type="term" value="F:RNA binding"/>
    <property type="evidence" value="ECO:0007669"/>
    <property type="project" value="InterPro"/>
</dbReference>
<sequence>MSSVLGKGVQRTSGLYWGTIDLFLNLLFLRSLPMDALHQGSFHRFRPLIPSSMKKPLNPKALFVGPVPSIRCGIRCGLRGGPRQPLWRHHVLSTEAIQAVQALKLAKSLPVASDAAGLSGEGRMSEVFRGRISRLLKADLLDVFKELQRQNEWEIALQVFAFIKKEVWYKPSLSLYGDMILLLGKNKLIEIAEELFYEIEKVGVQPDTRAYTEIIGAFLHVGMVEKAMNIYHLMKASGCSPDKLTFTILIRNLENVGEEDLAVAIRSDCEQYLDSPEKFLEEVDKKYPKRRSLKLV</sequence>
<dbReference type="AlphaFoldDB" id="A0A2I0AL37"/>
<feature type="repeat" description="PPR" evidence="2">
    <location>
        <begin position="172"/>
        <end position="206"/>
    </location>
</feature>
<dbReference type="GO" id="GO:0016787">
    <property type="term" value="F:hydrolase activity"/>
    <property type="evidence" value="ECO:0007669"/>
    <property type="project" value="UniProtKB-KW"/>
</dbReference>
<gene>
    <name evidence="3" type="ORF">AXF42_Ash011187</name>
</gene>
<proteinExistence type="predicted"/>
<evidence type="ECO:0000313" key="3">
    <source>
        <dbReference type="EMBL" id="PKA56257.1"/>
    </source>
</evidence>
<keyword evidence="3" id="KW-0378">Hydrolase</keyword>
<feature type="repeat" description="PPR" evidence="2">
    <location>
        <begin position="207"/>
        <end position="241"/>
    </location>
</feature>
<dbReference type="OrthoDB" id="1900964at2759"/>